<keyword evidence="2" id="KW-1185">Reference proteome</keyword>
<dbReference type="EMBL" id="BMGI01000002">
    <property type="protein sequence ID" value="GGD29666.1"/>
    <property type="molecule type" value="Genomic_DNA"/>
</dbReference>
<accession>A0ABQ1QLJ1</accession>
<gene>
    <name evidence="1" type="ORF">GCM10011358_12120</name>
</gene>
<dbReference type="Proteomes" id="UP000617355">
    <property type="component" value="Unassembled WGS sequence"/>
</dbReference>
<organism evidence="1 2">
    <name type="scientific">Sinisalibacter lacisalsi</name>
    <dbReference type="NCBI Taxonomy" id="1526570"/>
    <lineage>
        <taxon>Bacteria</taxon>
        <taxon>Pseudomonadati</taxon>
        <taxon>Pseudomonadota</taxon>
        <taxon>Alphaproteobacteria</taxon>
        <taxon>Rhodobacterales</taxon>
        <taxon>Roseobacteraceae</taxon>
        <taxon>Sinisalibacter</taxon>
    </lineage>
</organism>
<evidence type="ECO:0008006" key="3">
    <source>
        <dbReference type="Google" id="ProtNLM"/>
    </source>
</evidence>
<sequence length="190" mass="20467">MTSEPRPARFGPVLRVAELTPGQNRHILIEPDAAVCAEIAAALDLLDLRKLRLEGELAPLGRRDWRFTGRLGATVVQPCVVTLAPVTTRIDEDVSRTWLADFTEPEADEMEIPESVDDEPLGPGIDLGSLMVEALALALPDYPRAEGAELGEAVFAAPGEEPMTDDDAKPFAGLADLRRKLADDDDAGNT</sequence>
<dbReference type="RefSeq" id="WP_188526754.1">
    <property type="nucleotide sequence ID" value="NZ_BMGI01000002.1"/>
</dbReference>
<protein>
    <recommendedName>
        <fullName evidence="3">DUF177 domain-containing protein</fullName>
    </recommendedName>
</protein>
<reference evidence="2" key="1">
    <citation type="journal article" date="2019" name="Int. J. Syst. Evol. Microbiol.">
        <title>The Global Catalogue of Microorganisms (GCM) 10K type strain sequencing project: providing services to taxonomists for standard genome sequencing and annotation.</title>
        <authorList>
            <consortium name="The Broad Institute Genomics Platform"/>
            <consortium name="The Broad Institute Genome Sequencing Center for Infectious Disease"/>
            <person name="Wu L."/>
            <person name="Ma J."/>
        </authorList>
    </citation>
    <scope>NUCLEOTIDE SEQUENCE [LARGE SCALE GENOMIC DNA]</scope>
    <source>
        <strain evidence="2">CGMCC 1.12922</strain>
    </source>
</reference>
<name>A0ABQ1QLJ1_9RHOB</name>
<evidence type="ECO:0000313" key="2">
    <source>
        <dbReference type="Proteomes" id="UP000617355"/>
    </source>
</evidence>
<dbReference type="Pfam" id="PF02620">
    <property type="entry name" value="YceD"/>
    <property type="match status" value="1"/>
</dbReference>
<comment type="caution">
    <text evidence="1">The sequence shown here is derived from an EMBL/GenBank/DDBJ whole genome shotgun (WGS) entry which is preliminary data.</text>
</comment>
<dbReference type="InterPro" id="IPR003772">
    <property type="entry name" value="YceD"/>
</dbReference>
<proteinExistence type="predicted"/>
<evidence type="ECO:0000313" key="1">
    <source>
        <dbReference type="EMBL" id="GGD29666.1"/>
    </source>
</evidence>